<keyword evidence="1" id="KW-0443">Lipid metabolism</keyword>
<reference evidence="4" key="1">
    <citation type="submission" date="2023-10" db="EMBL/GenBank/DDBJ databases">
        <authorList>
            <person name="Chen Y."/>
            <person name="Shah S."/>
            <person name="Dougan E. K."/>
            <person name="Thang M."/>
            <person name="Chan C."/>
        </authorList>
    </citation>
    <scope>NUCLEOTIDE SEQUENCE [LARGE SCALE GENOMIC DNA]</scope>
</reference>
<feature type="compositionally biased region" description="Polar residues" evidence="2">
    <location>
        <begin position="1"/>
        <end position="18"/>
    </location>
</feature>
<dbReference type="Gene3D" id="3.40.1090.10">
    <property type="entry name" value="Cytosolic phospholipase A2 catalytic domain"/>
    <property type="match status" value="1"/>
</dbReference>
<evidence type="ECO:0000256" key="1">
    <source>
        <dbReference type="ARBA" id="ARBA00023098"/>
    </source>
</evidence>
<proteinExistence type="predicted"/>
<gene>
    <name evidence="4" type="ORF">PCOR1329_LOCUS30521</name>
</gene>
<accession>A0ABN9SL79</accession>
<comment type="caution">
    <text evidence="4">The sequence shown here is derived from an EMBL/GenBank/DDBJ whole genome shotgun (WGS) entry which is preliminary data.</text>
</comment>
<evidence type="ECO:0000259" key="3">
    <source>
        <dbReference type="Pfam" id="PF01734"/>
    </source>
</evidence>
<name>A0ABN9SL79_9DINO</name>
<feature type="compositionally biased region" description="Basic residues" evidence="2">
    <location>
        <begin position="174"/>
        <end position="189"/>
    </location>
</feature>
<dbReference type="SUPFAM" id="SSF52151">
    <property type="entry name" value="FabD/lysophospholipase-like"/>
    <property type="match status" value="1"/>
</dbReference>
<feature type="region of interest" description="Disordered" evidence="2">
    <location>
        <begin position="1"/>
        <end position="49"/>
    </location>
</feature>
<protein>
    <recommendedName>
        <fullName evidence="3">PNPLA domain-containing protein</fullName>
    </recommendedName>
</protein>
<feature type="domain" description="PNPLA" evidence="3">
    <location>
        <begin position="92"/>
        <end position="140"/>
    </location>
</feature>
<dbReference type="Proteomes" id="UP001189429">
    <property type="component" value="Unassembled WGS sequence"/>
</dbReference>
<dbReference type="Pfam" id="PF01734">
    <property type="entry name" value="Patatin"/>
    <property type="match status" value="1"/>
</dbReference>
<feature type="compositionally biased region" description="Acidic residues" evidence="2">
    <location>
        <begin position="25"/>
        <end position="38"/>
    </location>
</feature>
<dbReference type="EMBL" id="CAUYUJ010011758">
    <property type="protein sequence ID" value="CAK0832530.1"/>
    <property type="molecule type" value="Genomic_DNA"/>
</dbReference>
<evidence type="ECO:0000256" key="2">
    <source>
        <dbReference type="SAM" id="MobiDB-lite"/>
    </source>
</evidence>
<organism evidence="4 5">
    <name type="scientific">Prorocentrum cordatum</name>
    <dbReference type="NCBI Taxonomy" id="2364126"/>
    <lineage>
        <taxon>Eukaryota</taxon>
        <taxon>Sar</taxon>
        <taxon>Alveolata</taxon>
        <taxon>Dinophyceae</taxon>
        <taxon>Prorocentrales</taxon>
        <taxon>Prorocentraceae</taxon>
        <taxon>Prorocentrum</taxon>
    </lineage>
</organism>
<feature type="compositionally biased region" description="Low complexity" evidence="2">
    <location>
        <begin position="190"/>
        <end position="199"/>
    </location>
</feature>
<evidence type="ECO:0000313" key="5">
    <source>
        <dbReference type="Proteomes" id="UP001189429"/>
    </source>
</evidence>
<dbReference type="InterPro" id="IPR002641">
    <property type="entry name" value="PNPLA_dom"/>
</dbReference>
<evidence type="ECO:0000313" key="4">
    <source>
        <dbReference type="EMBL" id="CAK0832530.1"/>
    </source>
</evidence>
<keyword evidence="5" id="KW-1185">Reference proteome</keyword>
<feature type="region of interest" description="Disordered" evidence="2">
    <location>
        <begin position="160"/>
        <end position="201"/>
    </location>
</feature>
<sequence>MLRPSSSRKTCLMSSTTHPHAGVADEQDTEEEVEEEDSEKSSLSTSTVGPVQGFMKFDEVVQEERQALEYNRGLRRPDPTPIHKAGGETFSLAFSGGGIRATAFQLGVLWRLGEAGLLGNVDRVSAVSGGGWAAAAYVSHIGGGRLPGAGAGPARVAPVRGGQGHLPRAAQPPLHRRGTSARTRGRGRPRAPAACRGPSTSPYCSARWRGRCS</sequence>
<dbReference type="InterPro" id="IPR016035">
    <property type="entry name" value="Acyl_Trfase/lysoPLipase"/>
</dbReference>